<keyword evidence="9" id="KW-0238">DNA-binding</keyword>
<evidence type="ECO:0000259" key="12">
    <source>
        <dbReference type="Pfam" id="PF02767"/>
    </source>
</evidence>
<keyword evidence="7 10" id="KW-0235">DNA replication</keyword>
<dbReference type="GO" id="GO:0003887">
    <property type="term" value="F:DNA-directed DNA polymerase activity"/>
    <property type="evidence" value="ECO:0007669"/>
    <property type="project" value="UniProtKB-UniRule"/>
</dbReference>
<dbReference type="Gene3D" id="3.70.10.10">
    <property type="match status" value="1"/>
</dbReference>
<dbReference type="OrthoDB" id="8421503at2"/>
<evidence type="ECO:0000256" key="4">
    <source>
        <dbReference type="ARBA" id="ARBA00022490"/>
    </source>
</evidence>
<dbReference type="GO" id="GO:0003677">
    <property type="term" value="F:DNA binding"/>
    <property type="evidence" value="ECO:0007669"/>
    <property type="project" value="UniProtKB-UniRule"/>
</dbReference>
<evidence type="ECO:0000256" key="9">
    <source>
        <dbReference type="ARBA" id="ARBA00023125"/>
    </source>
</evidence>
<dbReference type="InterPro" id="IPR022635">
    <property type="entry name" value="DNA_polIII_beta_C"/>
</dbReference>
<keyword evidence="8 10" id="KW-0239">DNA-directed DNA polymerase</keyword>
<evidence type="ECO:0000256" key="1">
    <source>
        <dbReference type="ARBA" id="ARBA00004496"/>
    </source>
</evidence>
<comment type="function">
    <text evidence="10">Confers DNA tethering and processivity to DNA polymerases and other proteins. Acts as a clamp, forming a ring around DNA (a reaction catalyzed by the clamp-loading complex) which diffuses in an ATP-independent manner freely and bidirectionally along dsDNA. Initially characterized for its ability to contact the catalytic subunit of DNA polymerase III (Pol III), a complex, multichain enzyme responsible for most of the replicative synthesis in bacteria; Pol III exhibits 3'-5' exonuclease proofreading activity. The beta chain is required for initiation of replication as well as for processivity of DNA replication.</text>
</comment>
<keyword evidence="5 10" id="KW-0808">Transferase</keyword>
<evidence type="ECO:0000256" key="10">
    <source>
        <dbReference type="PIRNR" id="PIRNR000804"/>
    </source>
</evidence>
<comment type="similarity">
    <text evidence="2 10">Belongs to the beta sliding clamp family.</text>
</comment>
<dbReference type="GO" id="GO:0005737">
    <property type="term" value="C:cytoplasm"/>
    <property type="evidence" value="ECO:0007669"/>
    <property type="project" value="UniProtKB-SubCell"/>
</dbReference>
<sequence length="366" mass="39993">MQFLKAPRDVLIHPLQIVCGIVERRSTLPVFSSVLVSTAGNQLHFRSTDLELELSATENIDARESGTALTVNARKLLDVVRAMPDAPISLAVSGTRLIIQGPGSRISLHAGSAEDFPQIRQSAEPEMALSVGAGNLKRLLHMVHFAMADNDIRYFLNGALLISGSELTAVATDGHRLATARIPAQTGHDSREIIVPRKAILELIRLLPDDDSTVLLTTAAGYASFAFGKILFTCKLIAGRYPDFRRVIPDGFEAEFTIDRQAFYACLQRAAVLTTEKFKSIQCSAGHGRLQVSVSNPEDEESVEELEIAYDGAPVDLSFNIRYLLDAMATLRTDTLEVRLSSTKLSALIVAPGEEAFRYVVMALRK</sequence>
<evidence type="ECO:0000256" key="3">
    <source>
        <dbReference type="ARBA" id="ARBA00021035"/>
    </source>
</evidence>
<evidence type="ECO:0000256" key="2">
    <source>
        <dbReference type="ARBA" id="ARBA00010752"/>
    </source>
</evidence>
<evidence type="ECO:0000313" key="15">
    <source>
        <dbReference type="Proteomes" id="UP000185151"/>
    </source>
</evidence>
<evidence type="ECO:0000256" key="7">
    <source>
        <dbReference type="ARBA" id="ARBA00022705"/>
    </source>
</evidence>
<dbReference type="GO" id="GO:0006271">
    <property type="term" value="P:DNA strand elongation involved in DNA replication"/>
    <property type="evidence" value="ECO:0007669"/>
    <property type="project" value="TreeGrafter"/>
</dbReference>
<reference evidence="14 15" key="1">
    <citation type="submission" date="2016-11" db="EMBL/GenBank/DDBJ databases">
        <authorList>
            <person name="Jaros S."/>
            <person name="Januszkiewicz K."/>
            <person name="Wedrychowicz H."/>
        </authorList>
    </citation>
    <scope>NUCLEOTIDE SEQUENCE [LARGE SCALE GENOMIC DNA]</scope>
    <source>
        <strain evidence="14 15">GAS95</strain>
    </source>
</reference>
<dbReference type="InterPro" id="IPR046938">
    <property type="entry name" value="DNA_clamp_sf"/>
</dbReference>
<evidence type="ECO:0000259" key="11">
    <source>
        <dbReference type="Pfam" id="PF00712"/>
    </source>
</evidence>
<name>A0A1N6JJX2_9BURK</name>
<evidence type="ECO:0000259" key="13">
    <source>
        <dbReference type="Pfam" id="PF02768"/>
    </source>
</evidence>
<organism evidence="14 15">
    <name type="scientific">Paraburkholderia phenazinium</name>
    <dbReference type="NCBI Taxonomy" id="60549"/>
    <lineage>
        <taxon>Bacteria</taxon>
        <taxon>Pseudomonadati</taxon>
        <taxon>Pseudomonadota</taxon>
        <taxon>Betaproteobacteria</taxon>
        <taxon>Burkholderiales</taxon>
        <taxon>Burkholderiaceae</taxon>
        <taxon>Paraburkholderia</taxon>
    </lineage>
</organism>
<keyword evidence="15" id="KW-1185">Reference proteome</keyword>
<evidence type="ECO:0000313" key="14">
    <source>
        <dbReference type="EMBL" id="SIO44652.1"/>
    </source>
</evidence>
<keyword evidence="4 10" id="KW-0963">Cytoplasm</keyword>
<dbReference type="Pfam" id="PF00712">
    <property type="entry name" value="DNA_pol3_beta"/>
    <property type="match status" value="1"/>
</dbReference>
<dbReference type="PANTHER" id="PTHR30478">
    <property type="entry name" value="DNA POLYMERASE III SUBUNIT BETA"/>
    <property type="match status" value="1"/>
</dbReference>
<protein>
    <recommendedName>
        <fullName evidence="3 10">Beta sliding clamp</fullName>
    </recommendedName>
</protein>
<feature type="domain" description="DNA polymerase III beta sliding clamp N-terminal" evidence="11">
    <location>
        <begin position="6"/>
        <end position="119"/>
    </location>
</feature>
<dbReference type="InterPro" id="IPR022637">
    <property type="entry name" value="DNA_polIII_beta_cen"/>
</dbReference>
<feature type="domain" description="DNA polymerase III beta sliding clamp central" evidence="12">
    <location>
        <begin position="135"/>
        <end position="243"/>
    </location>
</feature>
<dbReference type="Pfam" id="PF02768">
    <property type="entry name" value="DNA_pol3_beta_3"/>
    <property type="match status" value="1"/>
</dbReference>
<dbReference type="NCBIfam" id="TIGR00663">
    <property type="entry name" value="dnan"/>
    <property type="match status" value="1"/>
</dbReference>
<feature type="domain" description="DNA polymerase III beta sliding clamp C-terminal" evidence="13">
    <location>
        <begin position="245"/>
        <end position="364"/>
    </location>
</feature>
<dbReference type="RefSeq" id="WP_074296505.1">
    <property type="nucleotide sequence ID" value="NZ_FSRU01000001.1"/>
</dbReference>
<dbReference type="Gene3D" id="3.10.150.10">
    <property type="entry name" value="DNA Polymerase III, subunit A, domain 2"/>
    <property type="match status" value="1"/>
</dbReference>
<comment type="subcellular location">
    <subcellularLocation>
        <location evidence="1 10">Cytoplasm</location>
    </subcellularLocation>
</comment>
<dbReference type="PIRSF" id="PIRSF000804">
    <property type="entry name" value="DNA_pol_III_b"/>
    <property type="match status" value="1"/>
</dbReference>
<dbReference type="InterPro" id="IPR022634">
    <property type="entry name" value="DNA_polIII_beta_N"/>
</dbReference>
<dbReference type="CDD" id="cd00140">
    <property type="entry name" value="beta_clamp"/>
    <property type="match status" value="1"/>
</dbReference>
<dbReference type="AlphaFoldDB" id="A0A1N6JJX2"/>
<dbReference type="Proteomes" id="UP000185151">
    <property type="component" value="Unassembled WGS sequence"/>
</dbReference>
<dbReference type="GO" id="GO:0008408">
    <property type="term" value="F:3'-5' exonuclease activity"/>
    <property type="evidence" value="ECO:0007669"/>
    <property type="project" value="InterPro"/>
</dbReference>
<evidence type="ECO:0000256" key="5">
    <source>
        <dbReference type="ARBA" id="ARBA00022679"/>
    </source>
</evidence>
<gene>
    <name evidence="14" type="ORF">SAMN05444165_3269</name>
</gene>
<evidence type="ECO:0000256" key="6">
    <source>
        <dbReference type="ARBA" id="ARBA00022695"/>
    </source>
</evidence>
<dbReference type="PANTHER" id="PTHR30478:SF0">
    <property type="entry name" value="BETA SLIDING CLAMP"/>
    <property type="match status" value="1"/>
</dbReference>
<dbReference type="InterPro" id="IPR001001">
    <property type="entry name" value="DNA_polIII_beta"/>
</dbReference>
<proteinExistence type="inferred from homology"/>
<evidence type="ECO:0000256" key="8">
    <source>
        <dbReference type="ARBA" id="ARBA00022932"/>
    </source>
</evidence>
<comment type="subunit">
    <text evidence="10">Forms a ring-shaped head-to-tail homodimer around DNA.</text>
</comment>
<dbReference type="SMART" id="SM00480">
    <property type="entry name" value="POL3Bc"/>
    <property type="match status" value="1"/>
</dbReference>
<dbReference type="EMBL" id="FSRU01000001">
    <property type="protein sequence ID" value="SIO44652.1"/>
    <property type="molecule type" value="Genomic_DNA"/>
</dbReference>
<accession>A0A1N6JJX2</accession>
<dbReference type="SUPFAM" id="SSF55979">
    <property type="entry name" value="DNA clamp"/>
    <property type="match status" value="3"/>
</dbReference>
<dbReference type="GO" id="GO:0009360">
    <property type="term" value="C:DNA polymerase III complex"/>
    <property type="evidence" value="ECO:0007669"/>
    <property type="project" value="InterPro"/>
</dbReference>
<keyword evidence="6 10" id="KW-0548">Nucleotidyltransferase</keyword>
<dbReference type="Pfam" id="PF02767">
    <property type="entry name" value="DNA_pol3_beta_2"/>
    <property type="match status" value="1"/>
</dbReference>